<evidence type="ECO:0000313" key="3">
    <source>
        <dbReference type="EMBL" id="KAG0317230.1"/>
    </source>
</evidence>
<reference evidence="3" key="1">
    <citation type="journal article" date="2020" name="Fungal Divers.">
        <title>Resolving the Mortierellaceae phylogeny through synthesis of multi-gene phylogenetics and phylogenomics.</title>
        <authorList>
            <person name="Vandepol N."/>
            <person name="Liber J."/>
            <person name="Desiro A."/>
            <person name="Na H."/>
            <person name="Kennedy M."/>
            <person name="Barry K."/>
            <person name="Grigoriev I.V."/>
            <person name="Miller A.N."/>
            <person name="O'Donnell K."/>
            <person name="Stajich J.E."/>
            <person name="Bonito G."/>
        </authorList>
    </citation>
    <scope>NUCLEOTIDE SEQUENCE</scope>
    <source>
        <strain evidence="3">NVP60</strain>
    </source>
</reference>
<feature type="domain" description="Enoyl reductase (ER)" evidence="2">
    <location>
        <begin position="20"/>
        <end position="304"/>
    </location>
</feature>
<dbReference type="Gene3D" id="3.40.50.720">
    <property type="entry name" value="NAD(P)-binding Rossmann-like Domain"/>
    <property type="match status" value="2"/>
</dbReference>
<evidence type="ECO:0000313" key="4">
    <source>
        <dbReference type="Proteomes" id="UP000823405"/>
    </source>
</evidence>
<gene>
    <name evidence="3" type="ORF">BGZ97_005695</name>
</gene>
<dbReference type="InterPro" id="IPR020843">
    <property type="entry name" value="ER"/>
</dbReference>
<dbReference type="PANTHER" id="PTHR43205">
    <property type="entry name" value="PROSTAGLANDIN REDUCTASE"/>
    <property type="match status" value="1"/>
</dbReference>
<dbReference type="PANTHER" id="PTHR43205:SF7">
    <property type="entry name" value="PROSTAGLANDIN REDUCTASE 1"/>
    <property type="match status" value="1"/>
</dbReference>
<comment type="caution">
    <text evidence="3">The sequence shown here is derived from an EMBL/GenBank/DDBJ whole genome shotgun (WGS) entry which is preliminary data.</text>
</comment>
<dbReference type="Proteomes" id="UP000823405">
    <property type="component" value="Unassembled WGS sequence"/>
</dbReference>
<protein>
    <recommendedName>
        <fullName evidence="2">Enoyl reductase (ER) domain-containing protein</fullName>
    </recommendedName>
</protein>
<dbReference type="CDD" id="cd05288">
    <property type="entry name" value="PGDH"/>
    <property type="match status" value="1"/>
</dbReference>
<dbReference type="InterPro" id="IPR036291">
    <property type="entry name" value="NAD(P)-bd_dom_sf"/>
</dbReference>
<dbReference type="EMBL" id="JAAAIN010000255">
    <property type="protein sequence ID" value="KAG0317230.1"/>
    <property type="molecule type" value="Genomic_DNA"/>
</dbReference>
<evidence type="ECO:0000256" key="1">
    <source>
        <dbReference type="ARBA" id="ARBA00023002"/>
    </source>
</evidence>
<proteinExistence type="predicted"/>
<organism evidence="3 4">
    <name type="scientific">Linnemannia gamsii</name>
    <dbReference type="NCBI Taxonomy" id="64522"/>
    <lineage>
        <taxon>Eukaryota</taxon>
        <taxon>Fungi</taxon>
        <taxon>Fungi incertae sedis</taxon>
        <taxon>Mucoromycota</taxon>
        <taxon>Mortierellomycotina</taxon>
        <taxon>Mortierellomycetes</taxon>
        <taxon>Mortierellales</taxon>
        <taxon>Mortierellaceae</taxon>
        <taxon>Linnemannia</taxon>
    </lineage>
</organism>
<dbReference type="AlphaFoldDB" id="A0A9P6REH5"/>
<dbReference type="SUPFAM" id="SSF50129">
    <property type="entry name" value="GroES-like"/>
    <property type="match status" value="1"/>
</dbReference>
<accession>A0A9P6REH5</accession>
<dbReference type="InterPro" id="IPR011032">
    <property type="entry name" value="GroES-like_sf"/>
</dbReference>
<dbReference type="InterPro" id="IPR045010">
    <property type="entry name" value="MDR_fam"/>
</dbReference>
<dbReference type="GO" id="GO:0016628">
    <property type="term" value="F:oxidoreductase activity, acting on the CH-CH group of donors, NAD or NADP as acceptor"/>
    <property type="evidence" value="ECO:0007669"/>
    <property type="project" value="InterPro"/>
</dbReference>
<dbReference type="SMART" id="SM00829">
    <property type="entry name" value="PKS_ER"/>
    <property type="match status" value="1"/>
</dbReference>
<keyword evidence="1" id="KW-0560">Oxidoreductase</keyword>
<dbReference type="SUPFAM" id="SSF51735">
    <property type="entry name" value="NAD(P)-binding Rossmann-fold domains"/>
    <property type="match status" value="1"/>
</dbReference>
<name>A0A9P6REH5_9FUNG</name>
<dbReference type="Gene3D" id="3.90.180.10">
    <property type="entry name" value="Medium-chain alcohol dehydrogenases, catalytic domain"/>
    <property type="match status" value="2"/>
</dbReference>
<dbReference type="InterPro" id="IPR041694">
    <property type="entry name" value="ADH_N_2"/>
</dbReference>
<dbReference type="OrthoDB" id="809632at2759"/>
<sequence>MVQNKSAVFLKYPTEYPVVGEHIEVQTKELTVDLKDNDVLLRNLYFSLDPYMRGRMRNAKSYVPGFQIGEAMSGYGVAEVKESKNAAFPVGTIVSGFTGWQQYSVIPGASGLRVLPGARDSPIPLSAHLGVLGMPGMTAYSSLKIIGQPKAGETIFVSAAAGAVGQLVGQMAKKLGLRVVGSAGSDDKVDYLINELKFDAAFNYKKNGTILENLNACGMISQYNTQQPYGIRNLHHVVSKRITIRGFIVSDFAEECGADFAKDVGSWLVKKEIIYREDIAEGIDASPEAFVGMLKGKNFGKQVVKIADL</sequence>
<keyword evidence="4" id="KW-1185">Reference proteome</keyword>
<dbReference type="Pfam" id="PF16884">
    <property type="entry name" value="ADH_N_2"/>
    <property type="match status" value="1"/>
</dbReference>
<evidence type="ECO:0000259" key="2">
    <source>
        <dbReference type="SMART" id="SM00829"/>
    </source>
</evidence>